<proteinExistence type="predicted"/>
<reference evidence="2" key="1">
    <citation type="submission" date="2020-08" db="EMBL/GenBank/DDBJ databases">
        <title>Genome public.</title>
        <authorList>
            <person name="Liu C."/>
            <person name="Sun Q."/>
        </authorList>
    </citation>
    <scope>NUCLEOTIDE SEQUENCE</scope>
    <source>
        <strain evidence="2">NSJ-12</strain>
    </source>
</reference>
<sequence length="176" mass="19986">MKYEGYRRIFLGTLLVLVNIQIGSVVIFPDIVGYIVIAVGIGMLLQEHNHKALRGARHLSWAIVIVEGVTWLLFRGDLRLVGWSEGIMIVLGSMSLAMRYLIIEAEKVSMELEVEQKVWQKKQNIYLVLHTLSLIGLSFRMNASAISAVLMVVAISYEIYWLSMLAQLKQKVKRVL</sequence>
<organism evidence="2 3">
    <name type="scientific">Zhenhengia yiwuensis</name>
    <dbReference type="NCBI Taxonomy" id="2763666"/>
    <lineage>
        <taxon>Bacteria</taxon>
        <taxon>Bacillati</taxon>
        <taxon>Bacillota</taxon>
        <taxon>Clostridia</taxon>
        <taxon>Lachnospirales</taxon>
        <taxon>Lachnospiraceae</taxon>
        <taxon>Zhenhengia</taxon>
    </lineage>
</organism>
<feature type="transmembrane region" description="Helical" evidence="1">
    <location>
        <begin position="20"/>
        <end position="44"/>
    </location>
</feature>
<evidence type="ECO:0000313" key="2">
    <source>
        <dbReference type="EMBL" id="MBC8579000.1"/>
    </source>
</evidence>
<dbReference type="RefSeq" id="WP_249332161.1">
    <property type="nucleotide sequence ID" value="NZ_JACRSY010000007.1"/>
</dbReference>
<evidence type="ECO:0000313" key="3">
    <source>
        <dbReference type="Proteomes" id="UP000655830"/>
    </source>
</evidence>
<feature type="transmembrane region" description="Helical" evidence="1">
    <location>
        <begin position="56"/>
        <end position="74"/>
    </location>
</feature>
<feature type="transmembrane region" description="Helical" evidence="1">
    <location>
        <begin position="145"/>
        <end position="166"/>
    </location>
</feature>
<dbReference type="EMBL" id="JACRSY010000007">
    <property type="protein sequence ID" value="MBC8579000.1"/>
    <property type="molecule type" value="Genomic_DNA"/>
</dbReference>
<dbReference type="Proteomes" id="UP000655830">
    <property type="component" value="Unassembled WGS sequence"/>
</dbReference>
<evidence type="ECO:0000256" key="1">
    <source>
        <dbReference type="SAM" id="Phobius"/>
    </source>
</evidence>
<comment type="caution">
    <text evidence="2">The sequence shown here is derived from an EMBL/GenBank/DDBJ whole genome shotgun (WGS) entry which is preliminary data.</text>
</comment>
<keyword evidence="3" id="KW-1185">Reference proteome</keyword>
<name>A0A926EI58_9FIRM</name>
<keyword evidence="1" id="KW-0472">Membrane</keyword>
<gene>
    <name evidence="2" type="ORF">H8718_05560</name>
</gene>
<dbReference type="AlphaFoldDB" id="A0A926EI58"/>
<accession>A0A926EI58</accession>
<protein>
    <submittedName>
        <fullName evidence="2">Uncharacterized protein</fullName>
    </submittedName>
</protein>
<keyword evidence="1" id="KW-1133">Transmembrane helix</keyword>
<feature type="transmembrane region" description="Helical" evidence="1">
    <location>
        <begin position="80"/>
        <end position="102"/>
    </location>
</feature>
<keyword evidence="1" id="KW-0812">Transmembrane</keyword>